<dbReference type="InterPro" id="IPR022742">
    <property type="entry name" value="Hydrolase_4"/>
</dbReference>
<sequence>MKIKSPEHIYEAMPSDTAILLLHSFTGNVNECRPFAKRLNKIGYATYIPNYRGHGLNVSELVKYDVNDWYDDVVAAFNFLKEEGYNKIIVVGTSLGGLFTLKLAEDVSFDKGIIMSVPIEKDAEGIHDRLHSYGRRMNDILGFDEDERQHEANAIETYSKGTDAFIQMIEQIMADVQDIDTPMHVLYGLNDAESYHTSAHWIHEHLGTDHKTLDGVPDATHLMLRSHAKETVEQMVIDYIES</sequence>
<evidence type="ECO:0000313" key="5">
    <source>
        <dbReference type="Proteomes" id="UP000009885"/>
    </source>
</evidence>
<reference evidence="4 5" key="1">
    <citation type="journal article" date="2013" name="Genome Announc.">
        <title>Genome Sequence of Staphylococcus massiliensis Strain S46, Isolated from the Surface of Healthy Human Skin.</title>
        <authorList>
            <person name="Srivastav R."/>
            <person name="Singh A."/>
            <person name="Jangir P.K."/>
            <person name="Kumari C."/>
            <person name="Muduli S."/>
            <person name="Sharma R."/>
        </authorList>
    </citation>
    <scope>NUCLEOTIDE SEQUENCE [LARGE SCALE GENOMIC DNA]</scope>
    <source>
        <strain evidence="4 5">S46</strain>
    </source>
</reference>
<dbReference type="InterPro" id="IPR051044">
    <property type="entry name" value="MAG_DAG_Lipase"/>
</dbReference>
<organism evidence="4 5">
    <name type="scientific">Staphylococcus massiliensis S46</name>
    <dbReference type="NCBI Taxonomy" id="1229783"/>
    <lineage>
        <taxon>Bacteria</taxon>
        <taxon>Bacillati</taxon>
        <taxon>Bacillota</taxon>
        <taxon>Bacilli</taxon>
        <taxon>Bacillales</taxon>
        <taxon>Staphylococcaceae</taxon>
        <taxon>Staphylococcus</taxon>
    </lineage>
</organism>
<feature type="domain" description="Serine aminopeptidase S33" evidence="3">
    <location>
        <begin position="16"/>
        <end position="123"/>
    </location>
</feature>
<gene>
    <name evidence="4" type="ORF">C273_02523</name>
</gene>
<dbReference type="PIRSF" id="PIRSF017388">
    <property type="entry name" value="Esterase_lipase"/>
    <property type="match status" value="1"/>
</dbReference>
<dbReference type="PATRIC" id="fig|1229783.3.peg.512"/>
<dbReference type="SUPFAM" id="SSF53474">
    <property type="entry name" value="alpha/beta-Hydrolases"/>
    <property type="match status" value="1"/>
</dbReference>
<dbReference type="Pfam" id="PF12146">
    <property type="entry name" value="Hydrolase_4"/>
    <property type="match status" value="1"/>
</dbReference>
<evidence type="ECO:0000259" key="3">
    <source>
        <dbReference type="Pfam" id="PF12146"/>
    </source>
</evidence>
<dbReference type="GO" id="GO:0052689">
    <property type="term" value="F:carboxylic ester hydrolase activity"/>
    <property type="evidence" value="ECO:0007669"/>
    <property type="project" value="InterPro"/>
</dbReference>
<dbReference type="ESTHER" id="9stap-k9b5k0">
    <property type="family name" value="CarbLipBact_1"/>
</dbReference>
<dbReference type="AlphaFoldDB" id="K9B5K0"/>
<dbReference type="InterPro" id="IPR029058">
    <property type="entry name" value="AB_hydrolase_fold"/>
</dbReference>
<dbReference type="PANTHER" id="PTHR11614">
    <property type="entry name" value="PHOSPHOLIPASE-RELATED"/>
    <property type="match status" value="1"/>
</dbReference>
<dbReference type="RefSeq" id="WP_009382338.1">
    <property type="nucleotide sequence ID" value="NZ_AMSQ01000003.1"/>
</dbReference>
<feature type="active site" description="Nucleophile" evidence="1">
    <location>
        <position position="94"/>
    </location>
</feature>
<proteinExistence type="predicted"/>
<dbReference type="EMBL" id="AMSQ01000003">
    <property type="protein sequence ID" value="EKU50107.1"/>
    <property type="molecule type" value="Genomic_DNA"/>
</dbReference>
<evidence type="ECO:0000313" key="4">
    <source>
        <dbReference type="EMBL" id="EKU50107.1"/>
    </source>
</evidence>
<protein>
    <recommendedName>
        <fullName evidence="3">Serine aminopeptidase S33 domain-containing protein</fullName>
    </recommendedName>
</protein>
<feature type="site" description="Important for substrate specificity" evidence="2">
    <location>
        <position position="140"/>
    </location>
</feature>
<dbReference type="STRING" id="1229783.C273_02523"/>
<keyword evidence="5" id="KW-1185">Reference proteome</keyword>
<evidence type="ECO:0000256" key="2">
    <source>
        <dbReference type="PIRSR" id="PIRSR017388-3"/>
    </source>
</evidence>
<accession>K9B5K0</accession>
<comment type="caution">
    <text evidence="4">The sequence shown here is derived from an EMBL/GenBank/DDBJ whole genome shotgun (WGS) entry which is preliminary data.</text>
</comment>
<dbReference type="Proteomes" id="UP000009885">
    <property type="component" value="Unassembled WGS sequence"/>
</dbReference>
<name>K9B5K0_9STAP</name>
<dbReference type="OrthoDB" id="9800213at2"/>
<dbReference type="InterPro" id="IPR012354">
    <property type="entry name" value="Esterase_lipase"/>
</dbReference>
<dbReference type="eggNOG" id="COG1647">
    <property type="taxonomic scope" value="Bacteria"/>
</dbReference>
<feature type="active site" description="Charge relay system" evidence="1">
    <location>
        <position position="191"/>
    </location>
</feature>
<evidence type="ECO:0000256" key="1">
    <source>
        <dbReference type="PIRSR" id="PIRSR017388-1"/>
    </source>
</evidence>
<dbReference type="Gene3D" id="3.40.50.1820">
    <property type="entry name" value="alpha/beta hydrolase"/>
    <property type="match status" value="1"/>
</dbReference>
<feature type="active site" description="Charge relay system" evidence="1">
    <location>
        <position position="221"/>
    </location>
</feature>